<dbReference type="CDD" id="cd02440">
    <property type="entry name" value="AdoMet_MTases"/>
    <property type="match status" value="1"/>
</dbReference>
<comment type="caution">
    <text evidence="4">The sequence shown here is derived from an EMBL/GenBank/DDBJ whole genome shotgun (WGS) entry which is preliminary data.</text>
</comment>
<evidence type="ECO:0000313" key="4">
    <source>
        <dbReference type="EMBL" id="NMN94608.1"/>
    </source>
</evidence>
<keyword evidence="2" id="KW-0808">Transferase</keyword>
<keyword evidence="3" id="KW-0949">S-adenosyl-L-methionine</keyword>
<dbReference type="InterPro" id="IPR029063">
    <property type="entry name" value="SAM-dependent_MTases_sf"/>
</dbReference>
<evidence type="ECO:0000256" key="3">
    <source>
        <dbReference type="ARBA" id="ARBA00022691"/>
    </source>
</evidence>
<dbReference type="SUPFAM" id="SSF53335">
    <property type="entry name" value="S-adenosyl-L-methionine-dependent methyltransferases"/>
    <property type="match status" value="1"/>
</dbReference>
<dbReference type="PROSITE" id="PS51682">
    <property type="entry name" value="SAM_OMT_I"/>
    <property type="match status" value="1"/>
</dbReference>
<reference evidence="4 5" key="2">
    <citation type="submission" date="2020-06" db="EMBL/GenBank/DDBJ databases">
        <title>Antribacter stalactiti gen. nov., sp. nov., a new member of the family Nacardiaceae isolated from a cave.</title>
        <authorList>
            <person name="Kim I.S."/>
        </authorList>
    </citation>
    <scope>NUCLEOTIDE SEQUENCE [LARGE SCALE GENOMIC DNA]</scope>
    <source>
        <strain evidence="4 5">YC2-7</strain>
    </source>
</reference>
<keyword evidence="5" id="KW-1185">Reference proteome</keyword>
<organism evidence="4 5">
    <name type="scientific">Antrihabitans stalactiti</name>
    <dbReference type="NCBI Taxonomy" id="2584121"/>
    <lineage>
        <taxon>Bacteria</taxon>
        <taxon>Bacillati</taxon>
        <taxon>Actinomycetota</taxon>
        <taxon>Actinomycetes</taxon>
        <taxon>Mycobacteriales</taxon>
        <taxon>Nocardiaceae</taxon>
        <taxon>Antrihabitans</taxon>
    </lineage>
</organism>
<name>A0A848KAV3_9NOCA</name>
<dbReference type="GO" id="GO:0008171">
    <property type="term" value="F:O-methyltransferase activity"/>
    <property type="evidence" value="ECO:0007669"/>
    <property type="project" value="InterPro"/>
</dbReference>
<dbReference type="AlphaFoldDB" id="A0A848KAV3"/>
<dbReference type="Pfam" id="PF13578">
    <property type="entry name" value="Methyltransf_24"/>
    <property type="match status" value="1"/>
</dbReference>
<evidence type="ECO:0000256" key="1">
    <source>
        <dbReference type="ARBA" id="ARBA00022603"/>
    </source>
</evidence>
<dbReference type="Gene3D" id="3.40.50.150">
    <property type="entry name" value="Vaccinia Virus protein VP39"/>
    <property type="match status" value="1"/>
</dbReference>
<evidence type="ECO:0000313" key="5">
    <source>
        <dbReference type="Proteomes" id="UP000535543"/>
    </source>
</evidence>
<keyword evidence="1" id="KW-0489">Methyltransferase</keyword>
<dbReference type="EMBL" id="VCQU01000002">
    <property type="protein sequence ID" value="NMN94608.1"/>
    <property type="molecule type" value="Genomic_DNA"/>
</dbReference>
<reference evidence="4 5" key="1">
    <citation type="submission" date="2019-05" db="EMBL/GenBank/DDBJ databases">
        <authorList>
            <person name="Lee S.D."/>
        </authorList>
    </citation>
    <scope>NUCLEOTIDE SEQUENCE [LARGE SCALE GENOMIC DNA]</scope>
    <source>
        <strain evidence="4 5">YC2-7</strain>
    </source>
</reference>
<accession>A0A848KAV3</accession>
<evidence type="ECO:0000256" key="2">
    <source>
        <dbReference type="ARBA" id="ARBA00022679"/>
    </source>
</evidence>
<dbReference type="InterPro" id="IPR002935">
    <property type="entry name" value="SAM_O-MeTrfase"/>
</dbReference>
<dbReference type="RefSeq" id="WP_169585355.1">
    <property type="nucleotide sequence ID" value="NZ_VCQU01000002.1"/>
</dbReference>
<dbReference type="PANTHER" id="PTHR43167">
    <property type="entry name" value="PUTATIVE (AFU_ORTHOLOGUE AFUA_6G01830)-RELATED"/>
    <property type="match status" value="1"/>
</dbReference>
<protein>
    <recommendedName>
        <fullName evidence="6">Methyltransferase</fullName>
    </recommendedName>
</protein>
<evidence type="ECO:0008006" key="6">
    <source>
        <dbReference type="Google" id="ProtNLM"/>
    </source>
</evidence>
<dbReference type="PANTHER" id="PTHR43167:SF1">
    <property type="entry name" value="PUTATIVE (AFU_ORTHOLOGUE AFUA_6G01830)-RELATED"/>
    <property type="match status" value="1"/>
</dbReference>
<dbReference type="Proteomes" id="UP000535543">
    <property type="component" value="Unassembled WGS sequence"/>
</dbReference>
<dbReference type="GO" id="GO:0032259">
    <property type="term" value="P:methylation"/>
    <property type="evidence" value="ECO:0007669"/>
    <property type="project" value="UniProtKB-KW"/>
</dbReference>
<sequence>MTTLGNPELDALLARLHGSSAGQDPDLISYFTDRAKAGGFDWEHFDDDANQFMADKLVALEQDKALFCHRLCLSLRARRVVEAGTSHGVSTIYLAEAVRQVAAAEGGNGVVIGTEYEPAKAEAARRNWAEAGLTEFVDLREGDLRETLATIEGPVDFALIDIWTEMARPALERISPHLRPGAIVVADNTTQFRDSYADYFAFIADPANRLVTQTLPFTGGLELTVRV</sequence>
<gene>
    <name evidence="4" type="ORF">FGL95_06095</name>
</gene>
<proteinExistence type="predicted"/>